<evidence type="ECO:0000313" key="4">
    <source>
        <dbReference type="EMBL" id="OJT13593.1"/>
    </source>
</evidence>
<organism evidence="4 5">
    <name type="scientific">Trametes pubescens</name>
    <name type="common">White-rot fungus</name>
    <dbReference type="NCBI Taxonomy" id="154538"/>
    <lineage>
        <taxon>Eukaryota</taxon>
        <taxon>Fungi</taxon>
        <taxon>Dikarya</taxon>
        <taxon>Basidiomycota</taxon>
        <taxon>Agaricomycotina</taxon>
        <taxon>Agaricomycetes</taxon>
        <taxon>Polyporales</taxon>
        <taxon>Polyporaceae</taxon>
        <taxon>Trametes</taxon>
    </lineage>
</organism>
<evidence type="ECO:0000313" key="5">
    <source>
        <dbReference type="Proteomes" id="UP000184267"/>
    </source>
</evidence>
<dbReference type="Pfam" id="PF20153">
    <property type="entry name" value="DUF6535"/>
    <property type="match status" value="1"/>
</dbReference>
<dbReference type="InterPro" id="IPR045338">
    <property type="entry name" value="DUF6535"/>
</dbReference>
<protein>
    <recommendedName>
        <fullName evidence="3">DUF6535 domain-containing protein</fullName>
    </recommendedName>
</protein>
<feature type="compositionally biased region" description="Polar residues" evidence="1">
    <location>
        <begin position="673"/>
        <end position="692"/>
    </location>
</feature>
<evidence type="ECO:0000256" key="1">
    <source>
        <dbReference type="SAM" id="MobiDB-lite"/>
    </source>
</evidence>
<reference evidence="4 5" key="1">
    <citation type="submission" date="2016-10" db="EMBL/GenBank/DDBJ databases">
        <title>Genome sequence of the basidiomycete white-rot fungus Trametes pubescens.</title>
        <authorList>
            <person name="Makela M.R."/>
            <person name="Granchi Z."/>
            <person name="Peng M."/>
            <person name="De Vries R.P."/>
            <person name="Grigoriev I."/>
            <person name="Riley R."/>
            <person name="Hilden K."/>
        </authorList>
    </citation>
    <scope>NUCLEOTIDE SEQUENCE [LARGE SCALE GENOMIC DNA]</scope>
    <source>
        <strain evidence="4 5">FBCC735</strain>
    </source>
</reference>
<comment type="caution">
    <text evidence="4">The sequence shown here is derived from an EMBL/GenBank/DDBJ whole genome shotgun (WGS) entry which is preliminary data.</text>
</comment>
<feature type="transmembrane region" description="Helical" evidence="2">
    <location>
        <begin position="144"/>
        <end position="163"/>
    </location>
</feature>
<name>A0A1M2W1C3_TRAPU</name>
<keyword evidence="2" id="KW-1133">Transmembrane helix</keyword>
<evidence type="ECO:0000259" key="3">
    <source>
        <dbReference type="Pfam" id="PF20153"/>
    </source>
</evidence>
<dbReference type="OMA" id="INILWFS"/>
<evidence type="ECO:0000256" key="2">
    <source>
        <dbReference type="SAM" id="Phobius"/>
    </source>
</evidence>
<keyword evidence="2" id="KW-0472">Membrane</keyword>
<dbReference type="Proteomes" id="UP000184267">
    <property type="component" value="Unassembled WGS sequence"/>
</dbReference>
<dbReference type="EMBL" id="MNAD01000382">
    <property type="protein sequence ID" value="OJT13593.1"/>
    <property type="molecule type" value="Genomic_DNA"/>
</dbReference>
<proteinExistence type="predicted"/>
<keyword evidence="5" id="KW-1185">Reference proteome</keyword>
<feature type="domain" description="DUF6535" evidence="3">
    <location>
        <begin position="78"/>
        <end position="225"/>
    </location>
</feature>
<feature type="transmembrane region" description="Helical" evidence="2">
    <location>
        <begin position="230"/>
        <end position="254"/>
    </location>
</feature>
<feature type="region of interest" description="Disordered" evidence="1">
    <location>
        <begin position="666"/>
        <end position="698"/>
    </location>
</feature>
<accession>A0A1M2W1C3</accession>
<gene>
    <name evidence="4" type="ORF">TRAPUB_9858</name>
</gene>
<dbReference type="OrthoDB" id="3235960at2759"/>
<dbReference type="AlphaFoldDB" id="A0A1M2W1C3"/>
<keyword evidence="2" id="KW-0812">Transmembrane</keyword>
<sequence>MSSQSHSQEAPFGVIGQTTSPIPLSDLPLSAFDDAQSMPMDEPTVLHSLCGDISRYGRKAPALVTASVISAAGSSAQAGLFSAVVTAFNIESYKLLQEDPDEKTANLLGQISAQLATNAGTTPPQSPAQNAAFSADSRSVRINILWFSSLVLSLVSASVGILTKQWLREYTRNAASSPRENARIRQLRHEGFVRWNVPFTIALLPILLQVAMALFFAGLLDLLWSLNTSVAGVITTIVTISLSFLVLTTIMPTFRGDCPYKSPQALGVYLVTQGLARLLSLAAHKIYSWLGWDRPKWPLVIDPSMFRRWRRLLAAWLLNLIHRRFFATWREREMAIVHDSAAKLDHRLLADADATFMEDDFLCRTISFCLNDTDCPAAVDCLYEIITHRADTVLHGIPHWRHRETVDSGVNLLLHLILDVLPRIDRSDRAGIDKMLTLADSLCRTIPFETEHYDTVTLYQRLFDVLARFLTHEDSVKMRSFGIMQRMWARSNAPIHPVANLGSDYNTFHVACEMTLAFSTAATFPRLDFDSIKNELRLMLADLEVYFTTPESGTGALGSGQIASILLALEELNEIEPGLIVSTKLRELLDSVKVRSGPARVDTEIVSSFWRARLENARLLREYRERHPQATMGRRRNTTAPRASVPEIDILRAAMKTSSVPLAAAAPSHSAPTFGQGTSDNVGRPLRSQTAASAPPESPVLPSINLDIIAMRTLSLLSEASEHRGDLDWNPTLGHHSGSLEASTSPTAVNIHESPQSLAVALDDCGRNP</sequence>
<feature type="transmembrane region" description="Helical" evidence="2">
    <location>
        <begin position="195"/>
        <end position="218"/>
    </location>
</feature>